<dbReference type="SUPFAM" id="SSF54919">
    <property type="entry name" value="Nucleoside diphosphate kinase, NDK"/>
    <property type="match status" value="2"/>
</dbReference>
<dbReference type="GO" id="GO:0019205">
    <property type="term" value="F:nucleobase-containing compound kinase activity"/>
    <property type="evidence" value="ECO:0007669"/>
    <property type="project" value="InterPro"/>
</dbReference>
<dbReference type="GO" id="GO:0016787">
    <property type="term" value="F:hydrolase activity"/>
    <property type="evidence" value="ECO:0007669"/>
    <property type="project" value="UniProtKB-KW"/>
</dbReference>
<dbReference type="Pfam" id="PF00406">
    <property type="entry name" value="ADK"/>
    <property type="match status" value="2"/>
</dbReference>
<organism evidence="10 11">
    <name type="scientific">Plasmodiophora brassicae</name>
    <name type="common">Clubroot disease agent</name>
    <dbReference type="NCBI Taxonomy" id="37360"/>
    <lineage>
        <taxon>Eukaryota</taxon>
        <taxon>Sar</taxon>
        <taxon>Rhizaria</taxon>
        <taxon>Endomyxa</taxon>
        <taxon>Phytomyxea</taxon>
        <taxon>Plasmodiophorida</taxon>
        <taxon>Plasmodiophoridae</taxon>
        <taxon>Plasmodiophora</taxon>
    </lineage>
</organism>
<feature type="active site" description="Pros-phosphohistidine intermediate" evidence="7">
    <location>
        <position position="370"/>
    </location>
</feature>
<keyword evidence="8" id="KW-0732">Signal</keyword>
<dbReference type="CDD" id="cd01428">
    <property type="entry name" value="ADK"/>
    <property type="match status" value="2"/>
</dbReference>
<evidence type="ECO:0000313" key="10">
    <source>
        <dbReference type="EMBL" id="SPR01575.1"/>
    </source>
</evidence>
<dbReference type="Gene3D" id="3.30.70.141">
    <property type="entry name" value="Nucleoside diphosphate kinase-like domain"/>
    <property type="match status" value="2"/>
</dbReference>
<dbReference type="InterPro" id="IPR033690">
    <property type="entry name" value="Adenylat_kinase_CS"/>
</dbReference>
<accession>A0A3P3YMY4</accession>
<reference evidence="10 11" key="1">
    <citation type="submission" date="2018-03" db="EMBL/GenBank/DDBJ databases">
        <authorList>
            <person name="Fogelqvist J."/>
        </authorList>
    </citation>
    <scope>NUCLEOTIDE SEQUENCE [LARGE SCALE GENOMIC DNA]</scope>
</reference>
<evidence type="ECO:0000313" key="11">
    <source>
        <dbReference type="Proteomes" id="UP000290189"/>
    </source>
</evidence>
<keyword evidence="2" id="KW-0808">Transferase</keyword>
<evidence type="ECO:0000256" key="8">
    <source>
        <dbReference type="SAM" id="SignalP"/>
    </source>
</evidence>
<feature type="domain" description="Nucleoside diphosphate kinase-like" evidence="9">
    <location>
        <begin position="253"/>
        <end position="393"/>
    </location>
</feature>
<dbReference type="EMBL" id="OVEO01000018">
    <property type="protein sequence ID" value="SPR01575.1"/>
    <property type="molecule type" value="Genomic_DNA"/>
</dbReference>
<dbReference type="InterPro" id="IPR036850">
    <property type="entry name" value="NDK-like_dom_sf"/>
</dbReference>
<evidence type="ECO:0000256" key="3">
    <source>
        <dbReference type="ARBA" id="ARBA00022741"/>
    </source>
</evidence>
<evidence type="ECO:0000256" key="1">
    <source>
        <dbReference type="ARBA" id="ARBA00004138"/>
    </source>
</evidence>
<name>A0A3P3YMY4_PLABS</name>
<keyword evidence="4" id="KW-0418">Kinase</keyword>
<dbReference type="GO" id="GO:0005524">
    <property type="term" value="F:ATP binding"/>
    <property type="evidence" value="ECO:0007669"/>
    <property type="project" value="InterPro"/>
</dbReference>
<sequence length="862" mass="93784">MLLLGGAIVVVLLLKIAPIDARRSPRYGQSIVGTGMEGAAPDRLEAVVVIAPHVVIRGNAQKEISILAEQGFLITRRKTFAMSPSQTRAIAAGNDAVATKFGSGPVCALVVVRNDATSPYSALAELGLDTLYCTDSSLSTLRVKAALFPGRRQFERTLAVTSGAAGQQLLESVCRQHGFIVVARQERGLTAKDAERLRVHLSLEQKTLWVLEKDNAIVDLQLAVGDATVVSVSRTLAEADNAIQTYWPEGFPLQRTLALLKPDVTAAGHRAAILQAIVDAGFTVIAERCLQMTLEKTKAFYAEHAGKPFYDGLVEFMSSGPIVALALSKPNAVSAWRTLLGPTNSDTARQTAPNSIRAQFGTDGRRNAAHGSDSELSAARELRFFFADLPAASHRPVSAQEIEGKQQEASLNQVLIKGLTALCRTKPVGLAAVKQLGEWLRDNNPLRPVIIEPAAGAQKEYASTLEKLQERAPGGQIRIVFIVGPPGSGKGTQCEMMRSQLGYYHISSGDLLRAEVAKKTALGASIQARIIEGKLVDDDVILTLIENTMLKSGASTFIIDGFPSRIDQAIKFEERIAKCDFVLYLQASDEVILSRRRDDRVDDTAETLRKRLTTFHQEVLPTIQHYERFGKVKTVDASRPTDAVFADVRRAVAPNVPGSIEKRSTLDRLRQKSPTGTVYVVFVLGGPGSGKGTQCDMIKAQLGYFHISSGDLLRAEIAAKTPLGLSIQSLIVEGKLVDDDLILTLIETAMLKSGACNFLIDGFPRRLDQAFLFEKRIAKCDLVLYFDAPDEVLVQRLLDRGKSSGRSDDNTSTIQKRLATFHQESVPAVQHYQQFGKVAKIDAVRSKDAVFTDVKRVLGNLR</sequence>
<feature type="binding site" evidence="7">
    <location>
        <position position="261"/>
    </location>
    <ligand>
        <name>ATP</name>
        <dbReference type="ChEBI" id="CHEBI:30616"/>
    </ligand>
</feature>
<evidence type="ECO:0000256" key="7">
    <source>
        <dbReference type="PROSITE-ProRule" id="PRU00706"/>
    </source>
</evidence>
<geneLocation type="mitochondrion" evidence="10"/>
<dbReference type="PANTHER" id="PTHR23359">
    <property type="entry name" value="NUCLEOTIDE KINASE"/>
    <property type="match status" value="1"/>
</dbReference>
<dbReference type="SUPFAM" id="SSF52540">
    <property type="entry name" value="P-loop containing nucleoside triphosphate hydrolases"/>
    <property type="match status" value="2"/>
</dbReference>
<dbReference type="FunFam" id="3.30.70.141:FF:000010">
    <property type="entry name" value="Nucleoside diphosphate kinase 7"/>
    <property type="match status" value="1"/>
</dbReference>
<feature type="chain" id="PRO_5018227911" description="Nucleoside diphosphate kinase-like domain-containing protein" evidence="8">
    <location>
        <begin position="22"/>
        <end position="862"/>
    </location>
</feature>
<evidence type="ECO:0000256" key="5">
    <source>
        <dbReference type="ARBA" id="ARBA00022801"/>
    </source>
</evidence>
<keyword evidence="10" id="KW-0496">Mitochondrion</keyword>
<comment type="similarity">
    <text evidence="7">Belongs to the NDK family.</text>
</comment>
<dbReference type="InterPro" id="IPR000850">
    <property type="entry name" value="Adenylat/UMP-CMP_kin"/>
</dbReference>
<dbReference type="PROSITE" id="PS00113">
    <property type="entry name" value="ADENYLATE_KINASE"/>
    <property type="match status" value="1"/>
</dbReference>
<dbReference type="AlphaFoldDB" id="A0A3P3YMY4"/>
<dbReference type="PRINTS" id="PR00094">
    <property type="entry name" value="ADENYLTKNASE"/>
</dbReference>
<dbReference type="Gene3D" id="3.40.50.300">
    <property type="entry name" value="P-loop containing nucleotide triphosphate hydrolases"/>
    <property type="match status" value="2"/>
</dbReference>
<comment type="subcellular location">
    <subcellularLocation>
        <location evidence="1">Cell projection</location>
        <location evidence="1">Cilium</location>
    </subcellularLocation>
</comment>
<keyword evidence="3" id="KW-0547">Nucleotide-binding</keyword>
<feature type="binding site" evidence="7">
    <location>
        <position position="337"/>
    </location>
    <ligand>
        <name>ATP</name>
        <dbReference type="ChEBI" id="CHEBI:30616"/>
    </ligand>
</feature>
<dbReference type="PROSITE" id="PS51374">
    <property type="entry name" value="NDPK_LIKE"/>
    <property type="match status" value="1"/>
</dbReference>
<feature type="binding site" evidence="7">
    <location>
        <position position="309"/>
    </location>
    <ligand>
        <name>ATP</name>
        <dbReference type="ChEBI" id="CHEBI:30616"/>
    </ligand>
</feature>
<feature type="signal peptide" evidence="8">
    <location>
        <begin position="1"/>
        <end position="21"/>
    </location>
</feature>
<dbReference type="Proteomes" id="UP000290189">
    <property type="component" value="Unassembled WGS sequence"/>
</dbReference>
<dbReference type="Pfam" id="PF00334">
    <property type="entry name" value="NDK"/>
    <property type="match status" value="1"/>
</dbReference>
<proteinExistence type="inferred from homology"/>
<feature type="binding site" evidence="7">
    <location>
        <position position="343"/>
    </location>
    <ligand>
        <name>ATP</name>
        <dbReference type="ChEBI" id="CHEBI:30616"/>
    </ligand>
</feature>
<dbReference type="InterPro" id="IPR023005">
    <property type="entry name" value="Nucleoside_diP_kinase_AS"/>
</dbReference>
<gene>
    <name evidence="10" type="ORF">PLBR_LOCUS8790</name>
</gene>
<evidence type="ECO:0000259" key="9">
    <source>
        <dbReference type="SMART" id="SM00562"/>
    </source>
</evidence>
<dbReference type="InterPro" id="IPR034907">
    <property type="entry name" value="NDK-like_dom"/>
</dbReference>
<evidence type="ECO:0000256" key="6">
    <source>
        <dbReference type="ARBA" id="ARBA00023273"/>
    </source>
</evidence>
<evidence type="ECO:0000256" key="4">
    <source>
        <dbReference type="ARBA" id="ARBA00022777"/>
    </source>
</evidence>
<keyword evidence="6" id="KW-0966">Cell projection</keyword>
<protein>
    <recommendedName>
        <fullName evidence="9">Nucleoside diphosphate kinase-like domain-containing protein</fullName>
    </recommendedName>
</protein>
<dbReference type="GO" id="GO:0005929">
    <property type="term" value="C:cilium"/>
    <property type="evidence" value="ECO:0007669"/>
    <property type="project" value="UniProtKB-SubCell"/>
</dbReference>
<dbReference type="HAMAP" id="MF_00235">
    <property type="entry name" value="Adenylate_kinase_Adk"/>
    <property type="match status" value="2"/>
</dbReference>
<feature type="binding site" evidence="7">
    <location>
        <position position="367"/>
    </location>
    <ligand>
        <name>ATP</name>
        <dbReference type="ChEBI" id="CHEBI:30616"/>
    </ligand>
</feature>
<dbReference type="SMART" id="SM00562">
    <property type="entry name" value="NDK"/>
    <property type="match status" value="1"/>
</dbReference>
<dbReference type="PROSITE" id="PS00469">
    <property type="entry name" value="NDPK"/>
    <property type="match status" value="1"/>
</dbReference>
<keyword evidence="5" id="KW-0378">Hydrolase</keyword>
<evidence type="ECO:0000256" key="2">
    <source>
        <dbReference type="ARBA" id="ARBA00022679"/>
    </source>
</evidence>
<dbReference type="GO" id="GO:0006139">
    <property type="term" value="P:nucleobase-containing compound metabolic process"/>
    <property type="evidence" value="ECO:0007669"/>
    <property type="project" value="InterPro"/>
</dbReference>
<dbReference type="InterPro" id="IPR027417">
    <property type="entry name" value="P-loop_NTPase"/>
</dbReference>
<feature type="binding site" evidence="7">
    <location>
        <position position="357"/>
    </location>
    <ligand>
        <name>ATP</name>
        <dbReference type="ChEBI" id="CHEBI:30616"/>
    </ligand>
</feature>